<dbReference type="InterPro" id="IPR004960">
    <property type="entry name" value="LipA_acyltrans"/>
</dbReference>
<keyword evidence="2" id="KW-1003">Cell membrane</keyword>
<evidence type="ECO:0000256" key="1">
    <source>
        <dbReference type="ARBA" id="ARBA00004533"/>
    </source>
</evidence>
<evidence type="ECO:0000256" key="3">
    <source>
        <dbReference type="ARBA" id="ARBA00022519"/>
    </source>
</evidence>
<evidence type="ECO:0000313" key="9">
    <source>
        <dbReference type="Proteomes" id="UP000823617"/>
    </source>
</evidence>
<keyword evidence="7" id="KW-1133">Transmembrane helix</keyword>
<keyword evidence="4" id="KW-0808">Transferase</keyword>
<dbReference type="Pfam" id="PF03279">
    <property type="entry name" value="Lip_A_acyltrans"/>
    <property type="match status" value="1"/>
</dbReference>
<evidence type="ECO:0000256" key="6">
    <source>
        <dbReference type="ARBA" id="ARBA00023315"/>
    </source>
</evidence>
<gene>
    <name evidence="8" type="ORF">IAC08_08925</name>
</gene>
<dbReference type="Proteomes" id="UP000823617">
    <property type="component" value="Unassembled WGS sequence"/>
</dbReference>
<evidence type="ECO:0008006" key="10">
    <source>
        <dbReference type="Google" id="ProtNLM"/>
    </source>
</evidence>
<protein>
    <recommendedName>
        <fullName evidence="10">Lipid A biosynthesis lauroyl acyltransferase</fullName>
    </recommendedName>
</protein>
<reference evidence="8" key="1">
    <citation type="submission" date="2020-10" db="EMBL/GenBank/DDBJ databases">
        <authorList>
            <person name="Gilroy R."/>
        </authorList>
    </citation>
    <scope>NUCLEOTIDE SEQUENCE</scope>
    <source>
        <strain evidence="8">B1-3475</strain>
    </source>
</reference>
<dbReference type="AlphaFoldDB" id="A0A9D9HME7"/>
<sequence>MNAIEFKARIYRSILSVFGKLPLKALYKIGDFISWVMRNVISYRKGVIYTNLARSFPEKRYDEIDAIAKDYYRHLGEIAAETVWFGGCNGNGDKLHRQKIYEYVNPEVLIEANRDRGVFCMTSHCGNWELLGGIYEYSYTVDLHKYIDMDNFYVAYRPMYNKVSDKVFYENRRAPLPQYNGQIEDMKMLRHAVMHKDSKPIYVLIADQYPYKACHYLGLFLNQHTVGMLGGFALAAKLGFAILYMRQERVDRGHYRLTYEVITENASGQDPEKLMRKYFDMLEEDIRRQPSNWLWSHKRWK</sequence>
<keyword evidence="3" id="KW-0997">Cell inner membrane</keyword>
<comment type="subcellular location">
    <subcellularLocation>
        <location evidence="1">Cell inner membrane</location>
    </subcellularLocation>
</comment>
<accession>A0A9D9HME7</accession>
<name>A0A9D9HME7_9BACT</name>
<keyword evidence="7" id="KW-0812">Transmembrane</keyword>
<proteinExistence type="predicted"/>
<dbReference type="PANTHER" id="PTHR30606">
    <property type="entry name" value="LIPID A BIOSYNTHESIS LAUROYL ACYLTRANSFERASE"/>
    <property type="match status" value="1"/>
</dbReference>
<evidence type="ECO:0000256" key="5">
    <source>
        <dbReference type="ARBA" id="ARBA00023136"/>
    </source>
</evidence>
<organism evidence="8 9">
    <name type="scientific">Candidatus Cryptobacteroides intestinigallinarum</name>
    <dbReference type="NCBI Taxonomy" id="2840767"/>
    <lineage>
        <taxon>Bacteria</taxon>
        <taxon>Pseudomonadati</taxon>
        <taxon>Bacteroidota</taxon>
        <taxon>Bacteroidia</taxon>
        <taxon>Bacteroidales</taxon>
        <taxon>Candidatus Cryptobacteroides</taxon>
    </lineage>
</organism>
<evidence type="ECO:0000256" key="7">
    <source>
        <dbReference type="SAM" id="Phobius"/>
    </source>
</evidence>
<keyword evidence="5 7" id="KW-0472">Membrane</keyword>
<comment type="caution">
    <text evidence="8">The sequence shown here is derived from an EMBL/GenBank/DDBJ whole genome shotgun (WGS) entry which is preliminary data.</text>
</comment>
<dbReference type="CDD" id="cd07984">
    <property type="entry name" value="LPLAT_LABLAT-like"/>
    <property type="match status" value="1"/>
</dbReference>
<evidence type="ECO:0000313" key="8">
    <source>
        <dbReference type="EMBL" id="MBO8456502.1"/>
    </source>
</evidence>
<feature type="transmembrane region" description="Helical" evidence="7">
    <location>
        <begin position="226"/>
        <end position="245"/>
    </location>
</feature>
<dbReference type="GO" id="GO:0016746">
    <property type="term" value="F:acyltransferase activity"/>
    <property type="evidence" value="ECO:0007669"/>
    <property type="project" value="UniProtKB-KW"/>
</dbReference>
<keyword evidence="6" id="KW-0012">Acyltransferase</keyword>
<dbReference type="EMBL" id="JADIMK010000098">
    <property type="protein sequence ID" value="MBO8456502.1"/>
    <property type="molecule type" value="Genomic_DNA"/>
</dbReference>
<dbReference type="GO" id="GO:0005886">
    <property type="term" value="C:plasma membrane"/>
    <property type="evidence" value="ECO:0007669"/>
    <property type="project" value="UniProtKB-SubCell"/>
</dbReference>
<reference evidence="8" key="2">
    <citation type="journal article" date="2021" name="PeerJ">
        <title>Extensive microbial diversity within the chicken gut microbiome revealed by metagenomics and culture.</title>
        <authorList>
            <person name="Gilroy R."/>
            <person name="Ravi A."/>
            <person name="Getino M."/>
            <person name="Pursley I."/>
            <person name="Horton D.L."/>
            <person name="Alikhan N.F."/>
            <person name="Baker D."/>
            <person name="Gharbi K."/>
            <person name="Hall N."/>
            <person name="Watson M."/>
            <person name="Adriaenssens E.M."/>
            <person name="Foster-Nyarko E."/>
            <person name="Jarju S."/>
            <person name="Secka A."/>
            <person name="Antonio M."/>
            <person name="Oren A."/>
            <person name="Chaudhuri R.R."/>
            <person name="La Ragione R."/>
            <person name="Hildebrand F."/>
            <person name="Pallen M.J."/>
        </authorList>
    </citation>
    <scope>NUCLEOTIDE SEQUENCE</scope>
    <source>
        <strain evidence="8">B1-3475</strain>
    </source>
</reference>
<evidence type="ECO:0000256" key="4">
    <source>
        <dbReference type="ARBA" id="ARBA00022679"/>
    </source>
</evidence>
<dbReference type="PANTHER" id="PTHR30606:SF10">
    <property type="entry name" value="PHOSPHATIDYLINOSITOL MANNOSIDE ACYLTRANSFERASE"/>
    <property type="match status" value="1"/>
</dbReference>
<dbReference type="GO" id="GO:0009247">
    <property type="term" value="P:glycolipid biosynthetic process"/>
    <property type="evidence" value="ECO:0007669"/>
    <property type="project" value="UniProtKB-ARBA"/>
</dbReference>
<evidence type="ECO:0000256" key="2">
    <source>
        <dbReference type="ARBA" id="ARBA00022475"/>
    </source>
</evidence>